<dbReference type="AlphaFoldDB" id="A0A0K8RDM7"/>
<protein>
    <submittedName>
        <fullName evidence="3">Putative secreted protein</fullName>
    </submittedName>
</protein>
<keyword evidence="2" id="KW-0812">Transmembrane</keyword>
<feature type="transmembrane region" description="Helical" evidence="2">
    <location>
        <begin position="56"/>
        <end position="81"/>
    </location>
</feature>
<reference evidence="3" key="1">
    <citation type="submission" date="2012-12" db="EMBL/GenBank/DDBJ databases">
        <title>Identification and characterization of a phenylalanine ammonia-lyase gene family in Isatis indigotica Fort.</title>
        <authorList>
            <person name="Liu Q."/>
            <person name="Chen J."/>
            <person name="Zhou X."/>
            <person name="Di P."/>
            <person name="Xiao Y."/>
            <person name="Xuan H."/>
            <person name="Zhang L."/>
            <person name="Chen W."/>
        </authorList>
    </citation>
    <scope>NUCLEOTIDE SEQUENCE</scope>
    <source>
        <tissue evidence="3">Salivary gland</tissue>
    </source>
</reference>
<keyword evidence="2" id="KW-1133">Transmembrane helix</keyword>
<accession>A0A0K8RDM7</accession>
<sequence length="117" mass="13107">MRLHQRLAEKDSSAAGANRSALVRKPSQPREGAVYWKLPRSSLSAPTSAKETHRRVALRTAVFIVGTLSLVAILLSAIMLVKRKALHERFLRRKGRNGSVYYVKAHTNPVEDYNQNA</sequence>
<evidence type="ECO:0000313" key="3">
    <source>
        <dbReference type="EMBL" id="JAA68594.1"/>
    </source>
</evidence>
<proteinExistence type="evidence at transcript level"/>
<name>A0A0K8RDM7_IXORI</name>
<feature type="region of interest" description="Disordered" evidence="1">
    <location>
        <begin position="1"/>
        <end position="29"/>
    </location>
</feature>
<organism evidence="3">
    <name type="scientific">Ixodes ricinus</name>
    <name type="common">Common tick</name>
    <name type="synonym">Acarus ricinus</name>
    <dbReference type="NCBI Taxonomy" id="34613"/>
    <lineage>
        <taxon>Eukaryota</taxon>
        <taxon>Metazoa</taxon>
        <taxon>Ecdysozoa</taxon>
        <taxon>Arthropoda</taxon>
        <taxon>Chelicerata</taxon>
        <taxon>Arachnida</taxon>
        <taxon>Acari</taxon>
        <taxon>Parasitiformes</taxon>
        <taxon>Ixodida</taxon>
        <taxon>Ixodoidea</taxon>
        <taxon>Ixodidae</taxon>
        <taxon>Ixodinae</taxon>
        <taxon>Ixodes</taxon>
    </lineage>
</organism>
<feature type="compositionally biased region" description="Basic and acidic residues" evidence="1">
    <location>
        <begin position="1"/>
        <end position="12"/>
    </location>
</feature>
<dbReference type="EMBL" id="GADI01005214">
    <property type="protein sequence ID" value="JAA68594.1"/>
    <property type="molecule type" value="mRNA"/>
</dbReference>
<evidence type="ECO:0000256" key="2">
    <source>
        <dbReference type="SAM" id="Phobius"/>
    </source>
</evidence>
<evidence type="ECO:0000256" key="1">
    <source>
        <dbReference type="SAM" id="MobiDB-lite"/>
    </source>
</evidence>
<keyword evidence="2" id="KW-0472">Membrane</keyword>